<organism evidence="2 3">
    <name type="scientific">Sedimentibacter saalensis</name>
    <dbReference type="NCBI Taxonomy" id="130788"/>
    <lineage>
        <taxon>Bacteria</taxon>
        <taxon>Bacillati</taxon>
        <taxon>Bacillota</taxon>
        <taxon>Tissierellia</taxon>
        <taxon>Sedimentibacter</taxon>
    </lineage>
</organism>
<gene>
    <name evidence="2" type="ORF">LY60_01891</name>
</gene>
<dbReference type="Pfam" id="PF00293">
    <property type="entry name" value="NUDIX"/>
    <property type="match status" value="1"/>
</dbReference>
<dbReference type="InterPro" id="IPR000086">
    <property type="entry name" value="NUDIX_hydrolase_dom"/>
</dbReference>
<dbReference type="Proteomes" id="UP000315343">
    <property type="component" value="Unassembled WGS sequence"/>
</dbReference>
<protein>
    <submittedName>
        <fullName evidence="2">8-oxo-dGTP diphosphatase</fullName>
    </submittedName>
</protein>
<reference evidence="2 3" key="1">
    <citation type="submission" date="2019-07" db="EMBL/GenBank/DDBJ databases">
        <title>Genomic Encyclopedia of Type Strains, Phase I: the one thousand microbial genomes (KMG-I) project.</title>
        <authorList>
            <person name="Kyrpides N."/>
        </authorList>
    </citation>
    <scope>NUCLEOTIDE SEQUENCE [LARGE SCALE GENOMIC DNA]</scope>
    <source>
        <strain evidence="2 3">DSM 13558</strain>
    </source>
</reference>
<dbReference type="EMBL" id="VLKH01000004">
    <property type="protein sequence ID" value="TWH80629.1"/>
    <property type="molecule type" value="Genomic_DNA"/>
</dbReference>
<evidence type="ECO:0000259" key="1">
    <source>
        <dbReference type="PROSITE" id="PS51462"/>
    </source>
</evidence>
<evidence type="ECO:0000313" key="2">
    <source>
        <dbReference type="EMBL" id="TWH80629.1"/>
    </source>
</evidence>
<sequence>MNNDDVLLMERSETNKRMPGFWYGVGGHVEPEEINDPYSAVIREIYEETGLKDYNVENLKLKYMLLRREKDETVINYVYFGRTNTKMVLQNDEGSLHWIPKQEAMNRKFIDVLKLALEHYFEDEKNDEVMVGVMQNEKSTGIKWSTLMNMEQ</sequence>
<dbReference type="AlphaFoldDB" id="A0A562JBS2"/>
<evidence type="ECO:0000313" key="3">
    <source>
        <dbReference type="Proteomes" id="UP000315343"/>
    </source>
</evidence>
<keyword evidence="3" id="KW-1185">Reference proteome</keyword>
<dbReference type="Gene3D" id="3.90.79.10">
    <property type="entry name" value="Nucleoside Triphosphate Pyrophosphohydrolase"/>
    <property type="match status" value="1"/>
</dbReference>
<dbReference type="SUPFAM" id="SSF55811">
    <property type="entry name" value="Nudix"/>
    <property type="match status" value="1"/>
</dbReference>
<dbReference type="InterPro" id="IPR015797">
    <property type="entry name" value="NUDIX_hydrolase-like_dom_sf"/>
</dbReference>
<dbReference type="PROSITE" id="PS51462">
    <property type="entry name" value="NUDIX"/>
    <property type="match status" value="1"/>
</dbReference>
<proteinExistence type="predicted"/>
<accession>A0A562JBS2</accession>
<comment type="caution">
    <text evidence="2">The sequence shown here is derived from an EMBL/GenBank/DDBJ whole genome shotgun (WGS) entry which is preliminary data.</text>
</comment>
<name>A0A562JBS2_9FIRM</name>
<feature type="domain" description="Nudix hydrolase" evidence="1">
    <location>
        <begin position="1"/>
        <end position="123"/>
    </location>
</feature>